<keyword evidence="12" id="KW-1185">Reference proteome</keyword>
<dbReference type="GO" id="GO:0006508">
    <property type="term" value="P:proteolysis"/>
    <property type="evidence" value="ECO:0007669"/>
    <property type="project" value="UniProtKB-KW"/>
</dbReference>
<evidence type="ECO:0000256" key="5">
    <source>
        <dbReference type="ARBA" id="ARBA00022833"/>
    </source>
</evidence>
<evidence type="ECO:0000256" key="7">
    <source>
        <dbReference type="PIRSR" id="PIRSR621190-1"/>
    </source>
</evidence>
<feature type="binding site" evidence="8">
    <location>
        <position position="283"/>
    </location>
    <ligand>
        <name>Zn(2+)</name>
        <dbReference type="ChEBI" id="CHEBI:29105"/>
        <label>2</label>
        <note>catalytic</note>
    </ligand>
</feature>
<feature type="chain" id="PRO_5005294637" description="Peptidase metallopeptidase domain-containing protein" evidence="9">
    <location>
        <begin position="27"/>
        <end position="323"/>
    </location>
</feature>
<keyword evidence="6" id="KW-0482">Metalloprotease</keyword>
<dbReference type="GO" id="GO:0008270">
    <property type="term" value="F:zinc ion binding"/>
    <property type="evidence" value="ECO:0007669"/>
    <property type="project" value="InterPro"/>
</dbReference>
<sequence length="323" mass="36302">MATKPAYHLLSSIILLLFLNVVPNTAHLNSNVNPFGFIKNLEGCKKGQNVEGLHHLKSYLAKFGYLEPLYYHPVVPKIGVNTTSMTIQKDDQLFNESLEKAIRTYQLNYRLNVSGHLDAATVQQMMKPRCGFADIINGKNTMQREDKKIGYKSRKSMYGTSLYALIGRRWPSYQLTYQVQSQTLVSGAENMRYIVAQQLYKWAQYSPFTFQEVPEGSQSDLVFGFAQGDHGDGYPFDGIGGILAHSFSPSDGRSHYDATEYWSDNPGQHEMDLNSVVLHEIGHLLGLAHTQDPTAVMHSGISPGERKRFLQEDDVEGIQAIYG</sequence>
<name>A0A0J8B8R0_BETVV</name>
<feature type="binding site" evidence="8">
    <location>
        <position position="279"/>
    </location>
    <ligand>
        <name>Zn(2+)</name>
        <dbReference type="ChEBI" id="CHEBI:29105"/>
        <label>2</label>
        <note>catalytic</note>
    </ligand>
</feature>
<feature type="binding site" evidence="8">
    <location>
        <position position="255"/>
    </location>
    <ligand>
        <name>Zn(2+)</name>
        <dbReference type="ChEBI" id="CHEBI:29105"/>
        <label>1</label>
    </ligand>
</feature>
<dbReference type="Pfam" id="PF01471">
    <property type="entry name" value="PG_binding_1"/>
    <property type="match status" value="1"/>
</dbReference>
<feature type="binding site" evidence="8">
    <location>
        <position position="289"/>
    </location>
    <ligand>
        <name>Zn(2+)</name>
        <dbReference type="ChEBI" id="CHEBI:29105"/>
        <label>2</label>
        <note>catalytic</note>
    </ligand>
</feature>
<feature type="signal peptide" evidence="9">
    <location>
        <begin position="1"/>
        <end position="26"/>
    </location>
</feature>
<feature type="binding site" evidence="8">
    <location>
        <position position="232"/>
    </location>
    <ligand>
        <name>Zn(2+)</name>
        <dbReference type="ChEBI" id="CHEBI:29105"/>
        <label>1</label>
    </ligand>
</feature>
<dbReference type="Gene3D" id="3.40.390.10">
    <property type="entry name" value="Collagenase (Catalytic Domain)"/>
    <property type="match status" value="1"/>
</dbReference>
<dbReference type="InterPro" id="IPR036365">
    <property type="entry name" value="PGBD-like_sf"/>
</dbReference>
<reference evidence="11 12" key="1">
    <citation type="journal article" date="2014" name="Nature">
        <title>The genome of the recently domesticated crop plant sugar beet (Beta vulgaris).</title>
        <authorList>
            <person name="Dohm J.C."/>
            <person name="Minoche A.E."/>
            <person name="Holtgrawe D."/>
            <person name="Capella-Gutierrez S."/>
            <person name="Zakrzewski F."/>
            <person name="Tafer H."/>
            <person name="Rupp O."/>
            <person name="Sorensen T.R."/>
            <person name="Stracke R."/>
            <person name="Reinhardt R."/>
            <person name="Goesmann A."/>
            <person name="Kraft T."/>
            <person name="Schulz B."/>
            <person name="Stadler P.F."/>
            <person name="Schmidt T."/>
            <person name="Gabaldon T."/>
            <person name="Lehrach H."/>
            <person name="Weisshaar B."/>
            <person name="Himmelbauer H."/>
        </authorList>
    </citation>
    <scope>NUCLEOTIDE SEQUENCE [LARGE SCALE GENOMIC DNA]</scope>
    <source>
        <tissue evidence="11">Taproot</tissue>
    </source>
</reference>
<dbReference type="SUPFAM" id="SSF47090">
    <property type="entry name" value="PGBD-like"/>
    <property type="match status" value="1"/>
</dbReference>
<keyword evidence="4" id="KW-0378">Hydrolase</keyword>
<dbReference type="EMBL" id="KQ090325">
    <property type="protein sequence ID" value="KMS97361.1"/>
    <property type="molecule type" value="Genomic_DNA"/>
</dbReference>
<evidence type="ECO:0000256" key="4">
    <source>
        <dbReference type="ARBA" id="ARBA00022801"/>
    </source>
</evidence>
<dbReference type="PRINTS" id="PR00138">
    <property type="entry name" value="MATRIXIN"/>
</dbReference>
<keyword evidence="3 8" id="KW-0479">Metal-binding</keyword>
<dbReference type="InterPro" id="IPR002477">
    <property type="entry name" value="Peptidoglycan-bd-like"/>
</dbReference>
<dbReference type="Proteomes" id="UP000035740">
    <property type="component" value="Unassembled WGS sequence"/>
</dbReference>
<dbReference type="PANTHER" id="PTHR10201:SF213">
    <property type="entry name" value="METALLOENDOPROTEINASE 2-MMP-LIKE"/>
    <property type="match status" value="1"/>
</dbReference>
<keyword evidence="2" id="KW-0645">Protease</keyword>
<comment type="cofactor">
    <cofactor evidence="8">
        <name>Zn(2+)</name>
        <dbReference type="ChEBI" id="CHEBI:29105"/>
    </cofactor>
    <text evidence="8">Binds 2 Zn(2+) ions per subunit.</text>
</comment>
<dbReference type="SUPFAM" id="SSF55486">
    <property type="entry name" value="Metalloproteases ('zincins'), catalytic domain"/>
    <property type="match status" value="1"/>
</dbReference>
<feature type="binding site" evidence="8">
    <location>
        <position position="257"/>
    </location>
    <ligand>
        <name>Ca(2+)</name>
        <dbReference type="ChEBI" id="CHEBI:29108"/>
        <label>3</label>
    </ligand>
</feature>
<feature type="binding site" evidence="8">
    <location>
        <position position="260"/>
    </location>
    <ligand>
        <name>Ca(2+)</name>
        <dbReference type="ChEBI" id="CHEBI:29108"/>
        <label>1</label>
    </ligand>
</feature>
<feature type="binding site" evidence="8">
    <location>
        <position position="230"/>
    </location>
    <ligand>
        <name>Zn(2+)</name>
        <dbReference type="ChEBI" id="CHEBI:29105"/>
        <label>1</label>
    </ligand>
</feature>
<dbReference type="GO" id="GO:0030198">
    <property type="term" value="P:extracellular matrix organization"/>
    <property type="evidence" value="ECO:0007669"/>
    <property type="project" value="TreeGrafter"/>
</dbReference>
<dbReference type="Gramene" id="KMS97361">
    <property type="protein sequence ID" value="KMS97361"/>
    <property type="gene ID" value="BVRB_6g156020"/>
</dbReference>
<dbReference type="OMA" id="MACKLIT"/>
<evidence type="ECO:0000256" key="9">
    <source>
        <dbReference type="SAM" id="SignalP"/>
    </source>
</evidence>
<evidence type="ECO:0000259" key="10">
    <source>
        <dbReference type="SMART" id="SM00235"/>
    </source>
</evidence>
<evidence type="ECO:0000313" key="11">
    <source>
        <dbReference type="EMBL" id="KMS97361.1"/>
    </source>
</evidence>
<dbReference type="KEGG" id="bvg:104908466"/>
<feature type="binding site" description="in inhibited form" evidence="8">
    <location>
        <position position="130"/>
    </location>
    <ligand>
        <name>Zn(2+)</name>
        <dbReference type="ChEBI" id="CHEBI:29105"/>
        <label>2</label>
        <note>catalytic</note>
    </ligand>
</feature>
<gene>
    <name evidence="11" type="ORF">BVRB_6g156020</name>
</gene>
<organism evidence="11 12">
    <name type="scientific">Beta vulgaris subsp. vulgaris</name>
    <name type="common">Beet</name>
    <dbReference type="NCBI Taxonomy" id="3555"/>
    <lineage>
        <taxon>Eukaryota</taxon>
        <taxon>Viridiplantae</taxon>
        <taxon>Streptophyta</taxon>
        <taxon>Embryophyta</taxon>
        <taxon>Tracheophyta</taxon>
        <taxon>Spermatophyta</taxon>
        <taxon>Magnoliopsida</taxon>
        <taxon>eudicotyledons</taxon>
        <taxon>Gunneridae</taxon>
        <taxon>Pentapetalae</taxon>
        <taxon>Caryophyllales</taxon>
        <taxon>Chenopodiaceae</taxon>
        <taxon>Betoideae</taxon>
        <taxon>Beta</taxon>
    </lineage>
</organism>
<keyword evidence="8" id="KW-0106">Calcium</keyword>
<dbReference type="GO" id="GO:0004222">
    <property type="term" value="F:metalloendopeptidase activity"/>
    <property type="evidence" value="ECO:0007669"/>
    <property type="project" value="InterPro"/>
</dbReference>
<keyword evidence="5 8" id="KW-0862">Zinc</keyword>
<dbReference type="Pfam" id="PF00413">
    <property type="entry name" value="Peptidase_M10"/>
    <property type="match status" value="1"/>
</dbReference>
<dbReference type="eggNOG" id="KOG1565">
    <property type="taxonomic scope" value="Eukaryota"/>
</dbReference>
<evidence type="ECO:0000256" key="8">
    <source>
        <dbReference type="PIRSR" id="PIRSR621190-2"/>
    </source>
</evidence>
<dbReference type="PANTHER" id="PTHR10201">
    <property type="entry name" value="MATRIX METALLOPROTEINASE"/>
    <property type="match status" value="1"/>
</dbReference>
<evidence type="ECO:0000256" key="3">
    <source>
        <dbReference type="ARBA" id="ARBA00022723"/>
    </source>
</evidence>
<evidence type="ECO:0000256" key="6">
    <source>
        <dbReference type="ARBA" id="ARBA00023049"/>
    </source>
</evidence>
<dbReference type="InterPro" id="IPR033739">
    <property type="entry name" value="M10A_MMP"/>
</dbReference>
<feature type="active site" evidence="7">
    <location>
        <position position="280"/>
    </location>
</feature>
<comment type="similarity">
    <text evidence="1">Belongs to the peptidase M10A family. Matrix metalloproteinases (MMPs) subfamily.</text>
</comment>
<feature type="binding site" evidence="8">
    <location>
        <position position="237"/>
    </location>
    <ligand>
        <name>Ca(2+)</name>
        <dbReference type="ChEBI" id="CHEBI:29108"/>
        <label>3</label>
    </ligand>
</feature>
<protein>
    <recommendedName>
        <fullName evidence="10">Peptidase metallopeptidase domain-containing protein</fullName>
    </recommendedName>
</protein>
<dbReference type="GO" id="GO:0031012">
    <property type="term" value="C:extracellular matrix"/>
    <property type="evidence" value="ECO:0007669"/>
    <property type="project" value="InterPro"/>
</dbReference>
<accession>A0A0J8B8R0</accession>
<dbReference type="InterPro" id="IPR006026">
    <property type="entry name" value="Peptidase_Metallo"/>
</dbReference>
<feature type="binding site" evidence="8">
    <location>
        <position position="297"/>
    </location>
    <ligand>
        <name>Zn(2+)</name>
        <dbReference type="ChEBI" id="CHEBI:29105"/>
        <label>2</label>
        <note>catalytic</note>
    </ligand>
</feature>
<evidence type="ECO:0000256" key="2">
    <source>
        <dbReference type="ARBA" id="ARBA00022670"/>
    </source>
</evidence>
<proteinExistence type="inferred from homology"/>
<feature type="binding site" evidence="8">
    <location>
        <position position="245"/>
    </location>
    <ligand>
        <name>Zn(2+)</name>
        <dbReference type="ChEBI" id="CHEBI:29105"/>
        <label>1</label>
    </ligand>
</feature>
<dbReference type="InterPro" id="IPR021190">
    <property type="entry name" value="Pept_M10A"/>
</dbReference>
<dbReference type="CDD" id="cd04278">
    <property type="entry name" value="ZnMc_MMP"/>
    <property type="match status" value="1"/>
</dbReference>
<dbReference type="InterPro" id="IPR001818">
    <property type="entry name" value="Pept_M10_metallopeptidase"/>
</dbReference>
<dbReference type="AlphaFoldDB" id="A0A0J8B8R0"/>
<evidence type="ECO:0000313" key="12">
    <source>
        <dbReference type="Proteomes" id="UP000035740"/>
    </source>
</evidence>
<keyword evidence="9" id="KW-0732">Signal</keyword>
<feature type="binding site" evidence="8">
    <location>
        <position position="238"/>
    </location>
    <ligand>
        <name>Ca(2+)</name>
        <dbReference type="ChEBI" id="CHEBI:29108"/>
        <label>3</label>
    </ligand>
</feature>
<evidence type="ECO:0000256" key="1">
    <source>
        <dbReference type="ARBA" id="ARBA00009614"/>
    </source>
</evidence>
<dbReference type="SMART" id="SM00235">
    <property type="entry name" value="ZnMc"/>
    <property type="match status" value="1"/>
</dbReference>
<comment type="cofactor">
    <cofactor evidence="8">
        <name>Ca(2+)</name>
        <dbReference type="ChEBI" id="CHEBI:29108"/>
    </cofactor>
    <text evidence="8">Can bind about 5 Ca(2+) ions per subunit.</text>
</comment>
<dbReference type="InterPro" id="IPR024079">
    <property type="entry name" value="MetalloPept_cat_dom_sf"/>
</dbReference>
<feature type="binding site" evidence="8">
    <location>
        <position position="260"/>
    </location>
    <ligand>
        <name>Ca(2+)</name>
        <dbReference type="ChEBI" id="CHEBI:29108"/>
        <label>3</label>
    </ligand>
</feature>
<feature type="binding site" evidence="8">
    <location>
        <position position="220"/>
    </location>
    <ligand>
        <name>Ca(2+)</name>
        <dbReference type="ChEBI" id="CHEBI:29108"/>
        <label>2</label>
    </ligand>
</feature>
<feature type="domain" description="Peptidase metallopeptidase" evidence="10">
    <location>
        <begin position="166"/>
        <end position="323"/>
    </location>
</feature>
<dbReference type="OrthoDB" id="406838at2759"/>
<dbReference type="GO" id="GO:0030574">
    <property type="term" value="P:collagen catabolic process"/>
    <property type="evidence" value="ECO:0007669"/>
    <property type="project" value="TreeGrafter"/>
</dbReference>